<proteinExistence type="predicted"/>
<dbReference type="EMBL" id="FWFF01000020">
    <property type="protein sequence ID" value="SLN00982.1"/>
    <property type="molecule type" value="Genomic_DNA"/>
</dbReference>
<accession>A0A1X6XP33</accession>
<dbReference type="AlphaFoldDB" id="A0A1X6XP33"/>
<feature type="compositionally biased region" description="Low complexity" evidence="1">
    <location>
        <begin position="52"/>
        <end position="69"/>
    </location>
</feature>
<dbReference type="InterPro" id="IPR006311">
    <property type="entry name" value="TAT_signal"/>
</dbReference>
<evidence type="ECO:0000256" key="1">
    <source>
        <dbReference type="SAM" id="MobiDB-lite"/>
    </source>
</evidence>
<reference evidence="3" key="1">
    <citation type="submission" date="2017-02" db="EMBL/GenBank/DDBJ databases">
        <authorList>
            <person name="Dridi B."/>
        </authorList>
    </citation>
    <scope>NUCLEOTIDE SEQUENCE [LARGE SCALE GENOMIC DNA]</scope>
    <source>
        <strain evidence="3">B Co 03.10</strain>
    </source>
</reference>
<keyword evidence="3" id="KW-1185">Reference proteome</keyword>
<dbReference type="Proteomes" id="UP000196581">
    <property type="component" value="Unassembled WGS sequence"/>
</dbReference>
<gene>
    <name evidence="2" type="ORF">FM105_13950</name>
</gene>
<evidence type="ECO:0000313" key="2">
    <source>
        <dbReference type="EMBL" id="SLN00982.1"/>
    </source>
</evidence>
<dbReference type="SUPFAM" id="SSF54001">
    <property type="entry name" value="Cysteine proteinases"/>
    <property type="match status" value="1"/>
</dbReference>
<organism evidence="2 3">
    <name type="scientific">Brevibacterium yomogidense</name>
    <dbReference type="NCBI Taxonomy" id="946573"/>
    <lineage>
        <taxon>Bacteria</taxon>
        <taxon>Bacillati</taxon>
        <taxon>Actinomycetota</taxon>
        <taxon>Actinomycetes</taxon>
        <taxon>Micrococcales</taxon>
        <taxon>Brevibacteriaceae</taxon>
        <taxon>Brevibacterium</taxon>
    </lineage>
</organism>
<feature type="region of interest" description="Disordered" evidence="1">
    <location>
        <begin position="52"/>
        <end position="90"/>
    </location>
</feature>
<protein>
    <submittedName>
        <fullName evidence="2">Putative membrane protein</fullName>
    </submittedName>
</protein>
<dbReference type="Gene3D" id="3.90.1720.10">
    <property type="entry name" value="endopeptidase domain like (from Nostoc punctiforme)"/>
    <property type="match status" value="1"/>
</dbReference>
<feature type="region of interest" description="Disordered" evidence="1">
    <location>
        <begin position="1"/>
        <end position="22"/>
    </location>
</feature>
<name>A0A1X6XP33_9MICO</name>
<dbReference type="PROSITE" id="PS51318">
    <property type="entry name" value="TAT"/>
    <property type="match status" value="1"/>
</dbReference>
<dbReference type="InterPro" id="IPR038765">
    <property type="entry name" value="Papain-like_cys_pep_sf"/>
</dbReference>
<sequence>MSMQNDTHPHAHHDTTMPVTRPARSRRIVTLSAAAAAAAAGVGLLAGPAVAAPSEPTGTSASAGSVAATGGQGAETSANTASEAPVVLDQENADQRQAIIDRARHWTSQNIAYSMYDYFPDPDGVQYRTDCSGFVSMAWGLDSSLSTVTLPDVAHPIAKEDLQPGDILLKGGPGTAGAAGHVTIFEGWTDESMTSYNGLEQAGATGAVEREIAYPYDQDDSYVPYRLNGL</sequence>
<dbReference type="RefSeq" id="WP_179207202.1">
    <property type="nucleotide sequence ID" value="NZ_FWFF01000020.1"/>
</dbReference>
<evidence type="ECO:0000313" key="3">
    <source>
        <dbReference type="Proteomes" id="UP000196581"/>
    </source>
</evidence>